<organism evidence="2 3">
    <name type="scientific">Ambispora leptoticha</name>
    <dbReference type="NCBI Taxonomy" id="144679"/>
    <lineage>
        <taxon>Eukaryota</taxon>
        <taxon>Fungi</taxon>
        <taxon>Fungi incertae sedis</taxon>
        <taxon>Mucoromycota</taxon>
        <taxon>Glomeromycotina</taxon>
        <taxon>Glomeromycetes</taxon>
        <taxon>Archaeosporales</taxon>
        <taxon>Ambisporaceae</taxon>
        <taxon>Ambispora</taxon>
    </lineage>
</organism>
<proteinExistence type="predicted"/>
<sequence length="95" mass="10882">DIFSVKSLCACTVNGLLYIIWVTKSTRPHSKLEKSRHIDGEPHYGSTKPHSNLGKSGHERCQKTRRLKYNWTQYNLADYHVTPYGAFGMDADQVQ</sequence>
<name>A0A9N9ICC0_9GLOM</name>
<evidence type="ECO:0000256" key="1">
    <source>
        <dbReference type="SAM" id="MobiDB-lite"/>
    </source>
</evidence>
<feature type="compositionally biased region" description="Basic and acidic residues" evidence="1">
    <location>
        <begin position="31"/>
        <end position="42"/>
    </location>
</feature>
<dbReference type="EMBL" id="CAJVPS010029864">
    <property type="protein sequence ID" value="CAG8729686.1"/>
    <property type="molecule type" value="Genomic_DNA"/>
</dbReference>
<feature type="non-terminal residue" evidence="2">
    <location>
        <position position="95"/>
    </location>
</feature>
<comment type="caution">
    <text evidence="2">The sequence shown here is derived from an EMBL/GenBank/DDBJ whole genome shotgun (WGS) entry which is preliminary data.</text>
</comment>
<reference evidence="2" key="1">
    <citation type="submission" date="2021-06" db="EMBL/GenBank/DDBJ databases">
        <authorList>
            <person name="Kallberg Y."/>
            <person name="Tangrot J."/>
            <person name="Rosling A."/>
        </authorList>
    </citation>
    <scope>NUCLEOTIDE SEQUENCE</scope>
    <source>
        <strain evidence="2">FL130A</strain>
    </source>
</reference>
<protein>
    <submittedName>
        <fullName evidence="2">1056_t:CDS:1</fullName>
    </submittedName>
</protein>
<evidence type="ECO:0000313" key="2">
    <source>
        <dbReference type="EMBL" id="CAG8729686.1"/>
    </source>
</evidence>
<accession>A0A9N9ICC0</accession>
<feature type="region of interest" description="Disordered" evidence="1">
    <location>
        <begin position="31"/>
        <end position="59"/>
    </location>
</feature>
<evidence type="ECO:0000313" key="3">
    <source>
        <dbReference type="Proteomes" id="UP000789508"/>
    </source>
</evidence>
<keyword evidence="3" id="KW-1185">Reference proteome</keyword>
<feature type="non-terminal residue" evidence="2">
    <location>
        <position position="1"/>
    </location>
</feature>
<dbReference type="AlphaFoldDB" id="A0A9N9ICC0"/>
<dbReference type="Proteomes" id="UP000789508">
    <property type="component" value="Unassembled WGS sequence"/>
</dbReference>
<gene>
    <name evidence="2" type="ORF">ALEPTO_LOCUS12573</name>
</gene>